<feature type="repeat" description="WD" evidence="3">
    <location>
        <begin position="709"/>
        <end position="750"/>
    </location>
</feature>
<feature type="compositionally biased region" description="Acidic residues" evidence="4">
    <location>
        <begin position="366"/>
        <end position="384"/>
    </location>
</feature>
<feature type="region of interest" description="Disordered" evidence="4">
    <location>
        <begin position="442"/>
        <end position="515"/>
    </location>
</feature>
<keyword evidence="1 3" id="KW-0853">WD repeat</keyword>
<evidence type="ECO:0000256" key="1">
    <source>
        <dbReference type="ARBA" id="ARBA00022574"/>
    </source>
</evidence>
<dbReference type="InterPro" id="IPR019775">
    <property type="entry name" value="WD40_repeat_CS"/>
</dbReference>
<feature type="compositionally biased region" description="Low complexity" evidence="4">
    <location>
        <begin position="354"/>
        <end position="365"/>
    </location>
</feature>
<sequence length="893" mass="97632">MDSPHADQNNLIPLTLLSTSVFQRAKRNPPASASQPAPTACLSSPAQVSVAPEALDRETPTAVKKEPFEKATLATAADESQSQALIVRSEASTNMPAASRLEQEGPGMPRRGSGSSRTGRDEGADTERGRHDTMGYDSHHGEWRQGNYRSWRDRDSRYAPGDRPDWDQRPPYGQPYSQEQRRLSSRQGMGDPFVQGQSRYGRDYYEGTSRRSYDANMDERYGQADMMQFRQRHDNGRSQFTNPAPNKRRNESTSPEPRKRTAAGSGGEDREPRTRHAGATMDISPVTSPYAGSVQTISSLSSPGSEASPAKDRITRKANDGTAPSSAKSTSRKSSSKASGSKSHKSLKKKKNKGYGSSSSSSASDSDSDSSSDSEDSEDSDDEDMRLAGSSDLKLHGVVSDLMLELERTRTKHAKYCEKVKTSSRKIRNILKRIQKRLRDLHDRAAVDTTTSARLSMTSRRNTAEKPGPTLPVTSKSSQQQSTAASSSAPTSVSAAPSRKRRASMSGASAHRNESVAVASRAVVETLTNVLADVRKGAFSRKPRSMILHSPVAGPDMEEVMVTSALDGSINFWDLENRRVMSTIHKNAISQPWAEDVCWVGRNVLAVASATKDGVLNKHQMTLVHVAKGKPQRSALGLNGPSLAWTLQSLDQKPHDSSKGGITCIASIAEDASGISLATAALDKQIVNWKFAPQNSDGDCVPIQQRLIHNKHTNSIQALCYAQHSHTLFSGGSDCKVVGWDMPRSEVVVEYKNTERGRVTAVMQNPVDPNLFLVCHAATDNQLSLHDHRQRFDNAVLRFGFPCADNLSKLVVPSWHPGGAIVSCGTQSEPKINIWDIRWKDVQRGAGQSIDVHDKRVFKAAFHPKRSFMTSMSADSSLAFIDFRLNPDTVVHS</sequence>
<evidence type="ECO:0000313" key="6">
    <source>
        <dbReference type="Proteomes" id="UP000717515"/>
    </source>
</evidence>
<feature type="repeat" description="WD" evidence="3">
    <location>
        <begin position="561"/>
        <end position="583"/>
    </location>
</feature>
<evidence type="ECO:0000313" key="5">
    <source>
        <dbReference type="EMBL" id="KAG9319324.1"/>
    </source>
</evidence>
<name>A0A9P7ZWJ8_MORAP</name>
<dbReference type="InterPro" id="IPR001680">
    <property type="entry name" value="WD40_rpt"/>
</dbReference>
<dbReference type="PANTHER" id="PTHR47232">
    <property type="entry name" value="TRANSDUCIN FAMILY PROTEIN / WD-40 REPEAT FAMILY PROTEIN"/>
    <property type="match status" value="1"/>
</dbReference>
<dbReference type="Gene3D" id="2.130.10.10">
    <property type="entry name" value="YVTN repeat-like/Quinoprotein amine dehydrogenase"/>
    <property type="match status" value="1"/>
</dbReference>
<feature type="compositionally biased region" description="Basic and acidic residues" evidence="4">
    <location>
        <begin position="200"/>
        <end position="222"/>
    </location>
</feature>
<feature type="compositionally biased region" description="Basic and acidic residues" evidence="4">
    <location>
        <begin position="54"/>
        <end position="69"/>
    </location>
</feature>
<feature type="compositionally biased region" description="Polar residues" evidence="4">
    <location>
        <begin position="78"/>
        <end position="96"/>
    </location>
</feature>
<feature type="compositionally biased region" description="Low complexity" evidence="4">
    <location>
        <begin position="472"/>
        <end position="497"/>
    </location>
</feature>
<feature type="compositionally biased region" description="Low complexity" evidence="4">
    <location>
        <begin position="105"/>
        <end position="117"/>
    </location>
</feature>
<feature type="compositionally biased region" description="Polar residues" evidence="4">
    <location>
        <begin position="448"/>
        <end position="461"/>
    </location>
</feature>
<dbReference type="PROSITE" id="PS00678">
    <property type="entry name" value="WD_REPEATS_1"/>
    <property type="match status" value="1"/>
</dbReference>
<evidence type="ECO:0000256" key="2">
    <source>
        <dbReference type="ARBA" id="ARBA00022737"/>
    </source>
</evidence>
<organism evidence="5 6">
    <name type="scientific">Mortierella alpina</name>
    <name type="common">Oleaginous fungus</name>
    <name type="synonym">Mortierella renispora</name>
    <dbReference type="NCBI Taxonomy" id="64518"/>
    <lineage>
        <taxon>Eukaryota</taxon>
        <taxon>Fungi</taxon>
        <taxon>Fungi incertae sedis</taxon>
        <taxon>Mucoromycota</taxon>
        <taxon>Mortierellomycotina</taxon>
        <taxon>Mortierellomycetes</taxon>
        <taxon>Mortierellales</taxon>
        <taxon>Mortierellaceae</taxon>
        <taxon>Mortierella</taxon>
    </lineage>
</organism>
<dbReference type="SMART" id="SM00320">
    <property type="entry name" value="WD40"/>
    <property type="match status" value="3"/>
</dbReference>
<comment type="caution">
    <text evidence="5">The sequence shown here is derived from an EMBL/GenBank/DDBJ whole genome shotgun (WGS) entry which is preliminary data.</text>
</comment>
<dbReference type="AlphaFoldDB" id="A0A9P7ZWJ8"/>
<dbReference type="SUPFAM" id="SSF50978">
    <property type="entry name" value="WD40 repeat-like"/>
    <property type="match status" value="1"/>
</dbReference>
<accession>A0A9P7ZWJ8</accession>
<dbReference type="Pfam" id="PF00400">
    <property type="entry name" value="WD40"/>
    <property type="match status" value="1"/>
</dbReference>
<evidence type="ECO:0000256" key="3">
    <source>
        <dbReference type="PROSITE-ProRule" id="PRU00221"/>
    </source>
</evidence>
<feature type="compositionally biased region" description="Basic and acidic residues" evidence="4">
    <location>
        <begin position="309"/>
        <end position="319"/>
    </location>
</feature>
<keyword evidence="2" id="KW-0677">Repeat</keyword>
<feature type="compositionally biased region" description="Basic and acidic residues" evidence="4">
    <location>
        <begin position="248"/>
        <end position="259"/>
    </location>
</feature>
<dbReference type="InterPro" id="IPR015943">
    <property type="entry name" value="WD40/YVTN_repeat-like_dom_sf"/>
</dbReference>
<gene>
    <name evidence="5" type="ORF">KVV02_001464</name>
</gene>
<feature type="compositionally biased region" description="Basic and acidic residues" evidence="4">
    <location>
        <begin position="118"/>
        <end position="143"/>
    </location>
</feature>
<feature type="compositionally biased region" description="Low complexity" evidence="4">
    <location>
        <begin position="29"/>
        <end position="40"/>
    </location>
</feature>
<feature type="region of interest" description="Disordered" evidence="4">
    <location>
        <begin position="24"/>
        <end position="392"/>
    </location>
</feature>
<feature type="compositionally biased region" description="Basic and acidic residues" evidence="4">
    <location>
        <begin position="150"/>
        <end position="168"/>
    </location>
</feature>
<dbReference type="PANTHER" id="PTHR47232:SF1">
    <property type="entry name" value="TRANSDUCIN FAMILY PROTEIN _ WD-40 REPEAT FAMILY PROTEIN"/>
    <property type="match status" value="1"/>
</dbReference>
<feature type="compositionally biased region" description="Basic residues" evidence="4">
    <location>
        <begin position="342"/>
        <end position="353"/>
    </location>
</feature>
<dbReference type="EMBL" id="JAIFTL010000494">
    <property type="protein sequence ID" value="KAG9319324.1"/>
    <property type="molecule type" value="Genomic_DNA"/>
</dbReference>
<reference evidence="5" key="1">
    <citation type="submission" date="2021-07" db="EMBL/GenBank/DDBJ databases">
        <title>Draft genome of Mortierella alpina, strain LL118, isolated from an aspen leaf litter sample.</title>
        <authorList>
            <person name="Yang S."/>
            <person name="Vinatzer B.A."/>
        </authorList>
    </citation>
    <scope>NUCLEOTIDE SEQUENCE</scope>
    <source>
        <strain evidence="5">LL118</strain>
    </source>
</reference>
<dbReference type="PROSITE" id="PS50082">
    <property type="entry name" value="WD_REPEATS_2"/>
    <property type="match status" value="2"/>
</dbReference>
<feature type="compositionally biased region" description="Low complexity" evidence="4">
    <location>
        <begin position="298"/>
        <end position="308"/>
    </location>
</feature>
<proteinExistence type="predicted"/>
<evidence type="ECO:0000256" key="4">
    <source>
        <dbReference type="SAM" id="MobiDB-lite"/>
    </source>
</evidence>
<dbReference type="Proteomes" id="UP000717515">
    <property type="component" value="Unassembled WGS sequence"/>
</dbReference>
<protein>
    <submittedName>
        <fullName evidence="5">Uncharacterized protein</fullName>
    </submittedName>
</protein>
<dbReference type="InterPro" id="IPR036322">
    <property type="entry name" value="WD40_repeat_dom_sf"/>
</dbReference>